<proteinExistence type="predicted"/>
<dbReference type="InterPro" id="IPR000182">
    <property type="entry name" value="GNAT_dom"/>
</dbReference>
<dbReference type="RefSeq" id="WP_346756424.1">
    <property type="nucleotide sequence ID" value="NZ_JAUJEB010000001.1"/>
</dbReference>
<evidence type="ECO:0000313" key="3">
    <source>
        <dbReference type="Proteomes" id="UP001172083"/>
    </source>
</evidence>
<feature type="domain" description="N-acetyltransferase" evidence="1">
    <location>
        <begin position="5"/>
        <end position="163"/>
    </location>
</feature>
<comment type="caution">
    <text evidence="2">The sequence shown here is derived from an EMBL/GenBank/DDBJ whole genome shotgun (WGS) entry which is preliminary data.</text>
</comment>
<gene>
    <name evidence="2" type="ORF">QQ020_03475</name>
</gene>
<sequence length="168" mass="18789">MMDTIAFRKVDQKDQRILEGMLYAALFIPQGEPIPPASVVRKPELSKYYLHWGRTGDMGIIAIVGEIPIAACWSRIHPENDPGYGFVDEYTPELTIAVKDGWRNRGLGKGLLSRLCDDNRSAGFKSMSLSVDKRNPAQNLYNRLGFKIVAENGTAYTMLKSLQPVKIS</sequence>
<evidence type="ECO:0000313" key="2">
    <source>
        <dbReference type="EMBL" id="MDN5211088.1"/>
    </source>
</evidence>
<protein>
    <submittedName>
        <fullName evidence="2">GNAT family N-acetyltransferase</fullName>
    </submittedName>
</protein>
<evidence type="ECO:0000259" key="1">
    <source>
        <dbReference type="PROSITE" id="PS51186"/>
    </source>
</evidence>
<dbReference type="Proteomes" id="UP001172083">
    <property type="component" value="Unassembled WGS sequence"/>
</dbReference>
<reference evidence="2" key="1">
    <citation type="submission" date="2023-06" db="EMBL/GenBank/DDBJ databases">
        <title>Genomic of Agaribacillus aureum.</title>
        <authorList>
            <person name="Wang G."/>
        </authorList>
    </citation>
    <scope>NUCLEOTIDE SEQUENCE</scope>
    <source>
        <strain evidence="2">BMA12</strain>
    </source>
</reference>
<dbReference type="SUPFAM" id="SSF55729">
    <property type="entry name" value="Acyl-CoA N-acyltransferases (Nat)"/>
    <property type="match status" value="1"/>
</dbReference>
<organism evidence="2 3">
    <name type="scientific">Agaribacillus aureus</name>
    <dbReference type="NCBI Taxonomy" id="3051825"/>
    <lineage>
        <taxon>Bacteria</taxon>
        <taxon>Pseudomonadati</taxon>
        <taxon>Bacteroidota</taxon>
        <taxon>Cytophagia</taxon>
        <taxon>Cytophagales</taxon>
        <taxon>Splendidivirgaceae</taxon>
        <taxon>Agaribacillus</taxon>
    </lineage>
</organism>
<dbReference type="PROSITE" id="PS51186">
    <property type="entry name" value="GNAT"/>
    <property type="match status" value="1"/>
</dbReference>
<accession>A0ABT8L058</accession>
<dbReference type="CDD" id="cd04301">
    <property type="entry name" value="NAT_SF"/>
    <property type="match status" value="1"/>
</dbReference>
<keyword evidence="3" id="KW-1185">Reference proteome</keyword>
<dbReference type="Pfam" id="PF00583">
    <property type="entry name" value="Acetyltransf_1"/>
    <property type="match status" value="1"/>
</dbReference>
<dbReference type="EMBL" id="JAUJEB010000001">
    <property type="protein sequence ID" value="MDN5211088.1"/>
    <property type="molecule type" value="Genomic_DNA"/>
</dbReference>
<dbReference type="Gene3D" id="3.40.630.30">
    <property type="match status" value="1"/>
</dbReference>
<name>A0ABT8L058_9BACT</name>
<dbReference type="InterPro" id="IPR016181">
    <property type="entry name" value="Acyl_CoA_acyltransferase"/>
</dbReference>